<sequence length="590" mass="62319">MANIKNAVKLGVFTLAIMNVTAVVSLRGLPAEAVYGMSSAFYYLFAAIVFLIPTSLVAAELAAMFQDKQGGVFRWVGEAYGKKLGFLAIWVQWIESTIWYPTVLTFGAVSIAFIGMNDVHDMSLANNKYYTLVVVLIIYWLATFISLKGMSWVGKVAKIGGMVGTIIPAALLIILGIIYLASGGHSNMDFNSSFFPDFTNFDNVVLAASIFLFYAGMEMGGIHVKDVENPSKNYPKAVFIGALITVLIFVLGTFALGVIIPAKDINLTQSLLVGFDNYFRYIHASWLSPIIAVALAFGVLAGVLTWVAGPSKGIFAVGKAGYMPPFFQKTNKLGVQKNILFVQGIAVTVLSLLFVVMPSVQSFYQILSQLTVILYLIMYLLMFSGAIALRYKMKKLNRPFRIGKSGNGLMWFVGGLGFCGSLLAFILSFIPPSQISTGSNTVWFSVLIIGAIIVVIAPFIIYASKKPSWVDPNSNFEPFHWEVQAQPTTVNVSASNANAARPTAISAHTGGATGASTAKPGATVSNAAAPDAASSGATVSNAAAPDAASSGATASGATPSSSSSATSGGNSTSGKASPGTGDKDKDAPKS</sequence>
<feature type="transmembrane region" description="Helical" evidence="8">
    <location>
        <begin position="409"/>
        <end position="430"/>
    </location>
</feature>
<feature type="transmembrane region" description="Helical" evidence="8">
    <location>
        <begin position="282"/>
        <end position="309"/>
    </location>
</feature>
<dbReference type="AlphaFoldDB" id="A0A1G8DPD0"/>
<feature type="transmembrane region" description="Helical" evidence="8">
    <location>
        <begin position="366"/>
        <end position="389"/>
    </location>
</feature>
<evidence type="ECO:0000313" key="10">
    <source>
        <dbReference type="Proteomes" id="UP000181870"/>
    </source>
</evidence>
<keyword evidence="6 8" id="KW-0472">Membrane</keyword>
<reference evidence="9 10" key="1">
    <citation type="submission" date="2016-10" db="EMBL/GenBank/DDBJ databases">
        <authorList>
            <person name="de Groot N.N."/>
        </authorList>
    </citation>
    <scope>NUCLEOTIDE SEQUENCE [LARGE SCALE GENOMIC DNA]</scope>
    <source>
        <strain evidence="9 10">NLAE-zl-C57</strain>
    </source>
</reference>
<feature type="compositionally biased region" description="Basic and acidic residues" evidence="7">
    <location>
        <begin position="581"/>
        <end position="590"/>
    </location>
</feature>
<protein>
    <submittedName>
        <fullName evidence="9">Amino acid/polyamine/organocation transporter, APC superfamily</fullName>
    </submittedName>
</protein>
<name>A0A1G8DPD0_BACOV</name>
<evidence type="ECO:0000256" key="7">
    <source>
        <dbReference type="SAM" id="MobiDB-lite"/>
    </source>
</evidence>
<feature type="transmembrane region" description="Helical" evidence="8">
    <location>
        <begin position="442"/>
        <end position="463"/>
    </location>
</feature>
<feature type="transmembrane region" description="Helical" evidence="8">
    <location>
        <begin position="159"/>
        <end position="181"/>
    </location>
</feature>
<feature type="region of interest" description="Disordered" evidence="7">
    <location>
        <begin position="536"/>
        <end position="590"/>
    </location>
</feature>
<evidence type="ECO:0000256" key="4">
    <source>
        <dbReference type="ARBA" id="ARBA00022692"/>
    </source>
</evidence>
<gene>
    <name evidence="9" type="ORF">SAMN05192582_1008113</name>
</gene>
<evidence type="ECO:0000256" key="2">
    <source>
        <dbReference type="ARBA" id="ARBA00022448"/>
    </source>
</evidence>
<proteinExistence type="predicted"/>
<feature type="transmembrane region" description="Helical" evidence="8">
    <location>
        <begin position="201"/>
        <end position="217"/>
    </location>
</feature>
<dbReference type="InterPro" id="IPR022520">
    <property type="entry name" value="Glu/GABA_antiporter_put"/>
</dbReference>
<dbReference type="InterPro" id="IPR050367">
    <property type="entry name" value="APC_superfamily"/>
</dbReference>
<feature type="transmembrane region" description="Helical" evidence="8">
    <location>
        <begin position="339"/>
        <end position="360"/>
    </location>
</feature>
<feature type="transmembrane region" description="Helical" evidence="8">
    <location>
        <begin position="41"/>
        <end position="65"/>
    </location>
</feature>
<accession>A0A1G8DPD0</accession>
<keyword evidence="2" id="KW-0813">Transport</keyword>
<keyword evidence="3" id="KW-1003">Cell membrane</keyword>
<evidence type="ECO:0000256" key="6">
    <source>
        <dbReference type="ARBA" id="ARBA00023136"/>
    </source>
</evidence>
<dbReference type="InterPro" id="IPR002293">
    <property type="entry name" value="AA/rel_permease1"/>
</dbReference>
<dbReference type="RefSeq" id="WP_074636493.1">
    <property type="nucleotide sequence ID" value="NZ_FNDO01000008.1"/>
</dbReference>
<dbReference type="GO" id="GO:0022857">
    <property type="term" value="F:transmembrane transporter activity"/>
    <property type="evidence" value="ECO:0007669"/>
    <property type="project" value="InterPro"/>
</dbReference>
<keyword evidence="4 8" id="KW-0812">Transmembrane</keyword>
<dbReference type="NCBIfam" id="TIGR03813">
    <property type="entry name" value="put_Glu_GABA_T"/>
    <property type="match status" value="1"/>
</dbReference>
<feature type="compositionally biased region" description="Low complexity" evidence="7">
    <location>
        <begin position="536"/>
        <end position="577"/>
    </location>
</feature>
<dbReference type="EMBL" id="FNDO01000008">
    <property type="protein sequence ID" value="SDH59250.1"/>
    <property type="molecule type" value="Genomic_DNA"/>
</dbReference>
<evidence type="ECO:0000256" key="1">
    <source>
        <dbReference type="ARBA" id="ARBA00004651"/>
    </source>
</evidence>
<dbReference type="Pfam" id="PF13520">
    <property type="entry name" value="AA_permease_2"/>
    <property type="match status" value="1"/>
</dbReference>
<comment type="subcellular location">
    <subcellularLocation>
        <location evidence="1">Cell membrane</location>
        <topology evidence="1">Multi-pass membrane protein</topology>
    </subcellularLocation>
</comment>
<organism evidence="9 10">
    <name type="scientific">Bacteroides ovatus</name>
    <dbReference type="NCBI Taxonomy" id="28116"/>
    <lineage>
        <taxon>Bacteria</taxon>
        <taxon>Pseudomonadati</taxon>
        <taxon>Bacteroidota</taxon>
        <taxon>Bacteroidia</taxon>
        <taxon>Bacteroidales</taxon>
        <taxon>Bacteroidaceae</taxon>
        <taxon>Bacteroides</taxon>
    </lineage>
</organism>
<feature type="transmembrane region" description="Helical" evidence="8">
    <location>
        <begin position="98"/>
        <end position="117"/>
    </location>
</feature>
<dbReference type="Proteomes" id="UP000181870">
    <property type="component" value="Unassembled WGS sequence"/>
</dbReference>
<evidence type="ECO:0000256" key="8">
    <source>
        <dbReference type="SAM" id="Phobius"/>
    </source>
</evidence>
<evidence type="ECO:0000256" key="3">
    <source>
        <dbReference type="ARBA" id="ARBA00022475"/>
    </source>
</evidence>
<evidence type="ECO:0000256" key="5">
    <source>
        <dbReference type="ARBA" id="ARBA00022989"/>
    </source>
</evidence>
<evidence type="ECO:0000313" key="9">
    <source>
        <dbReference type="EMBL" id="SDH59250.1"/>
    </source>
</evidence>
<keyword evidence="5 8" id="KW-1133">Transmembrane helix</keyword>
<feature type="transmembrane region" description="Helical" evidence="8">
    <location>
        <begin position="7"/>
        <end position="29"/>
    </location>
</feature>
<dbReference type="PANTHER" id="PTHR42770:SF15">
    <property type="entry name" value="GLUTAMATE_GAMMA-AMINOBUTYRATE ANTIPORTER-RELATED"/>
    <property type="match status" value="1"/>
</dbReference>
<dbReference type="GO" id="GO:0005886">
    <property type="term" value="C:plasma membrane"/>
    <property type="evidence" value="ECO:0007669"/>
    <property type="project" value="UniProtKB-SubCell"/>
</dbReference>
<dbReference type="Gene3D" id="1.20.1740.10">
    <property type="entry name" value="Amino acid/polyamine transporter I"/>
    <property type="match status" value="1"/>
</dbReference>
<feature type="transmembrane region" description="Helical" evidence="8">
    <location>
        <begin position="129"/>
        <end position="147"/>
    </location>
</feature>
<feature type="transmembrane region" description="Helical" evidence="8">
    <location>
        <begin position="238"/>
        <end position="262"/>
    </location>
</feature>
<dbReference type="PANTHER" id="PTHR42770">
    <property type="entry name" value="AMINO ACID TRANSPORTER-RELATED"/>
    <property type="match status" value="1"/>
</dbReference>